<evidence type="ECO:0000256" key="1">
    <source>
        <dbReference type="SAM" id="MobiDB-lite"/>
    </source>
</evidence>
<dbReference type="GO" id="GO:0031388">
    <property type="term" value="P:organic acid phosphorylation"/>
    <property type="evidence" value="ECO:0007669"/>
    <property type="project" value="InterPro"/>
</dbReference>
<reference evidence="2 3" key="1">
    <citation type="submission" date="2015-03" db="EMBL/GenBank/DDBJ databases">
        <authorList>
            <person name="Morales-Cruz A."/>
            <person name="Amrine K.C."/>
            <person name="Cantu D."/>
        </authorList>
    </citation>
    <scope>NUCLEOTIDE SEQUENCE [LARGE SCALE GENOMIC DNA]</scope>
    <source>
        <strain evidence="2">DS831</strain>
    </source>
</reference>
<keyword evidence="2" id="KW-0808">Transferase</keyword>
<dbReference type="Gene3D" id="3.90.1510.10">
    <property type="entry name" value="Glycerate kinase, domain 2"/>
    <property type="match status" value="1"/>
</dbReference>
<reference evidence="2 3" key="2">
    <citation type="submission" date="2015-05" db="EMBL/GenBank/DDBJ databases">
        <title>Distinctive expansion of gene families associated with plant cell wall degradation and secondary metabolism in the genomes of grapevine trunk pathogens.</title>
        <authorList>
            <person name="Lawrence D.P."/>
            <person name="Travadon R."/>
            <person name="Rolshausen P.E."/>
            <person name="Baumgartner K."/>
        </authorList>
    </citation>
    <scope>NUCLEOTIDE SEQUENCE [LARGE SCALE GENOMIC DNA]</scope>
    <source>
        <strain evidence="2">DS831</strain>
    </source>
</reference>
<keyword evidence="2" id="KW-0418">Kinase</keyword>
<accession>A0A0G2DX06</accession>
<organism evidence="2 3">
    <name type="scientific">Diplodia seriata</name>
    <dbReference type="NCBI Taxonomy" id="420778"/>
    <lineage>
        <taxon>Eukaryota</taxon>
        <taxon>Fungi</taxon>
        <taxon>Dikarya</taxon>
        <taxon>Ascomycota</taxon>
        <taxon>Pezizomycotina</taxon>
        <taxon>Dothideomycetes</taxon>
        <taxon>Dothideomycetes incertae sedis</taxon>
        <taxon>Botryosphaeriales</taxon>
        <taxon>Botryosphaeriaceae</taxon>
        <taxon>Diplodia</taxon>
    </lineage>
</organism>
<feature type="region of interest" description="Disordered" evidence="1">
    <location>
        <begin position="70"/>
        <end position="102"/>
    </location>
</feature>
<dbReference type="InterPro" id="IPR036129">
    <property type="entry name" value="Glycerate_kinase_sf"/>
</dbReference>
<dbReference type="GO" id="GO:0008887">
    <property type="term" value="F:glycerate kinase activity"/>
    <property type="evidence" value="ECO:0007669"/>
    <property type="project" value="InterPro"/>
</dbReference>
<dbReference type="PANTHER" id="PTHR21599">
    <property type="entry name" value="GLYCERATE KINASE"/>
    <property type="match status" value="1"/>
</dbReference>
<dbReference type="SUPFAM" id="SSF110738">
    <property type="entry name" value="Glycerate kinase I"/>
    <property type="match status" value="2"/>
</dbReference>
<comment type="caution">
    <text evidence="2">The sequence shown here is derived from an EMBL/GenBank/DDBJ whole genome shotgun (WGS) entry which is preliminary data.</text>
</comment>
<protein>
    <submittedName>
        <fullName evidence="2">Putative glycerate kinase</fullName>
    </submittedName>
</protein>
<name>A0A0G2DX06_9PEZI</name>
<gene>
    <name evidence="2" type="ORF">UCDDS831_g07650</name>
</gene>
<dbReference type="InterPro" id="IPR018193">
    <property type="entry name" value="Glyc_kinase_flavodox-like_fold"/>
</dbReference>
<evidence type="ECO:0000313" key="3">
    <source>
        <dbReference type="Proteomes" id="UP000034182"/>
    </source>
</evidence>
<feature type="compositionally biased region" description="Low complexity" evidence="1">
    <location>
        <begin position="71"/>
        <end position="102"/>
    </location>
</feature>
<dbReference type="EMBL" id="LAQI01000195">
    <property type="protein sequence ID" value="KKY15427.1"/>
    <property type="molecule type" value="Genomic_DNA"/>
</dbReference>
<dbReference type="Proteomes" id="UP000034182">
    <property type="component" value="Unassembled WGS sequence"/>
</dbReference>
<dbReference type="InterPro" id="IPR004381">
    <property type="entry name" value="Glycerate_kinase"/>
</dbReference>
<sequence>MRPHPQHITRGIHRALPTAAVRAVPLADGGEGFARALVAATRGTLHPVTVTGPVGEPVLAHYGILGDIDDNNSSSSNNNNDNNNDNNKSNNNNERTPTTQPTTKTAVIDIASAAGLALIPPHARDPTTTTTFGVGQLIAAALSAGAQRIIIGAGDSGTSDAGAGMLQALGARLLDAHGNDLPRACGGAALHALADVDVGGLDHRLGRIDYVLT</sequence>
<dbReference type="PANTHER" id="PTHR21599:SF0">
    <property type="entry name" value="GLYCERATE KINASE"/>
    <property type="match status" value="1"/>
</dbReference>
<evidence type="ECO:0000313" key="2">
    <source>
        <dbReference type="EMBL" id="KKY15427.1"/>
    </source>
</evidence>
<dbReference type="AlphaFoldDB" id="A0A0G2DX06"/>
<dbReference type="Pfam" id="PF02595">
    <property type="entry name" value="Gly_kinase"/>
    <property type="match status" value="1"/>
</dbReference>
<proteinExistence type="predicted"/>